<organism evidence="4 7">
    <name type="scientific">Natronoglomus mannanivorans</name>
    <dbReference type="NCBI Taxonomy" id="2979990"/>
    <lineage>
        <taxon>Archaea</taxon>
        <taxon>Methanobacteriati</taxon>
        <taxon>Methanobacteriota</taxon>
        <taxon>Stenosarchaea group</taxon>
        <taxon>Halobacteria</taxon>
        <taxon>Halobacteriales</taxon>
        <taxon>Natrialbaceae</taxon>
        <taxon>Natronoglomus</taxon>
    </lineage>
</organism>
<feature type="transmembrane region" description="Helical" evidence="2">
    <location>
        <begin position="116"/>
        <end position="135"/>
    </location>
</feature>
<dbReference type="AlphaFoldDB" id="A0AAP2YXD3"/>
<dbReference type="Proteomes" id="UP001321018">
    <property type="component" value="Unassembled WGS sequence"/>
</dbReference>
<keyword evidence="6" id="KW-1185">Reference proteome</keyword>
<evidence type="ECO:0000313" key="4">
    <source>
        <dbReference type="EMBL" id="MCU4741266.1"/>
    </source>
</evidence>
<dbReference type="Proteomes" id="UP001320972">
    <property type="component" value="Unassembled WGS sequence"/>
</dbReference>
<feature type="compositionally biased region" description="Gly residues" evidence="1">
    <location>
        <begin position="53"/>
        <end position="62"/>
    </location>
</feature>
<feature type="region of interest" description="Disordered" evidence="1">
    <location>
        <begin position="310"/>
        <end position="338"/>
    </location>
</feature>
<keyword evidence="2" id="KW-0472">Membrane</keyword>
<dbReference type="InterPro" id="IPR025403">
    <property type="entry name" value="TgpA-like_C"/>
</dbReference>
<evidence type="ECO:0000313" key="7">
    <source>
        <dbReference type="Proteomes" id="UP001321018"/>
    </source>
</evidence>
<keyword evidence="2" id="KW-0812">Transmembrane</keyword>
<feature type="transmembrane region" description="Helical" evidence="2">
    <location>
        <begin position="12"/>
        <end position="30"/>
    </location>
</feature>
<feature type="transmembrane region" description="Helical" evidence="2">
    <location>
        <begin position="88"/>
        <end position="109"/>
    </location>
</feature>
<feature type="domain" description="Protein-glutamine gamma-glutamyltransferase-like C-terminal" evidence="3">
    <location>
        <begin position="239"/>
        <end position="299"/>
    </location>
</feature>
<feature type="region of interest" description="Disordered" evidence="1">
    <location>
        <begin position="36"/>
        <end position="66"/>
    </location>
</feature>
<evidence type="ECO:0000313" key="6">
    <source>
        <dbReference type="Proteomes" id="UP001320972"/>
    </source>
</evidence>
<accession>A0AAP2YXD3</accession>
<proteinExistence type="predicted"/>
<sequence>MAGYVSQSTLRMLVIGLVCIATIAVGAATITSTVDVGTPDAATDPTSEEIGQGDSGGSGGLGDNESTVSMGTGEGSYIDLELERCNDFLASTPGTLVYFGAIVAVVYLIKRRYSSGAAMISVYGLAPIVLTAYFLGTSCPDRDGRGLGDADLGGDGGGGAGDALMTTPEISPIWLVGVFGILLVAAAAVMIRASGDQTVELEDEDEEIEQPDVRDLAQAAGEAADRLEKHNADVDNAVYRAWWEMTRLLEVPNPDSATPGEFAAAAVDLGIAEDDVDELTTLFEEVRYGKRDPASREQLAIDVFRSIESEYGGGSEADLEGDDVSTNETDETTDTEDR</sequence>
<evidence type="ECO:0000256" key="1">
    <source>
        <dbReference type="SAM" id="MobiDB-lite"/>
    </source>
</evidence>
<evidence type="ECO:0000259" key="3">
    <source>
        <dbReference type="Pfam" id="PF13559"/>
    </source>
</evidence>
<dbReference type="Pfam" id="PF13559">
    <property type="entry name" value="DUF4129"/>
    <property type="match status" value="1"/>
</dbReference>
<protein>
    <submittedName>
        <fullName evidence="4">DUF4129 domain-containing protein</fullName>
    </submittedName>
</protein>
<reference evidence="4 6" key="1">
    <citation type="submission" date="2022-09" db="EMBL/GenBank/DDBJ databases">
        <title>Enrichment on poylsaccharides allowed isolation of novel metabolic and taxonomic groups of Haloarchaea.</title>
        <authorList>
            <person name="Sorokin D.Y."/>
            <person name="Elcheninov A.G."/>
            <person name="Khizhniak T.V."/>
            <person name="Kolganova T.V."/>
            <person name="Kublanov I.V."/>
        </authorList>
    </citation>
    <scope>NUCLEOTIDE SEQUENCE</scope>
    <source>
        <strain evidence="5 6">AArc-m2/3/4</strain>
        <strain evidence="4">AArc-xg1-1</strain>
    </source>
</reference>
<dbReference type="EMBL" id="JAOPKA010000003">
    <property type="protein sequence ID" value="MCU4741266.1"/>
    <property type="molecule type" value="Genomic_DNA"/>
</dbReference>
<dbReference type="EMBL" id="JAOPKB010000002">
    <property type="protein sequence ID" value="MCU4972319.1"/>
    <property type="molecule type" value="Genomic_DNA"/>
</dbReference>
<feature type="compositionally biased region" description="Acidic residues" evidence="1">
    <location>
        <begin position="317"/>
        <end position="338"/>
    </location>
</feature>
<name>A0AAP2YXD3_9EURY</name>
<evidence type="ECO:0000256" key="2">
    <source>
        <dbReference type="SAM" id="Phobius"/>
    </source>
</evidence>
<evidence type="ECO:0000313" key="5">
    <source>
        <dbReference type="EMBL" id="MCU4972319.1"/>
    </source>
</evidence>
<keyword evidence="2" id="KW-1133">Transmembrane helix</keyword>
<gene>
    <name evidence="5" type="ORF">OB955_06165</name>
    <name evidence="4" type="ORF">OB960_07610</name>
</gene>
<feature type="transmembrane region" description="Helical" evidence="2">
    <location>
        <begin position="173"/>
        <end position="191"/>
    </location>
</feature>
<comment type="caution">
    <text evidence="4">The sequence shown here is derived from an EMBL/GenBank/DDBJ whole genome shotgun (WGS) entry which is preliminary data.</text>
</comment>